<dbReference type="AlphaFoldDB" id="A0A7U2QSL5"/>
<evidence type="ECO:0000313" key="4">
    <source>
        <dbReference type="Proteomes" id="UP000596276"/>
    </source>
</evidence>
<dbReference type="PRINTS" id="PR00301">
    <property type="entry name" value="HEATSHOCK70"/>
</dbReference>
<name>A0A7U2QSL5_ASPFN</name>
<dbReference type="VEuPathDB" id="FungiDB:AFLA_000228"/>
<dbReference type="SUPFAM" id="SSF53067">
    <property type="entry name" value="Actin-like ATPase domain"/>
    <property type="match status" value="2"/>
</dbReference>
<gene>
    <name evidence="3" type="ORF">F9C07_2278425</name>
</gene>
<dbReference type="GO" id="GO:0140662">
    <property type="term" value="F:ATP-dependent protein folding chaperone"/>
    <property type="evidence" value="ECO:0007669"/>
    <property type="project" value="InterPro"/>
</dbReference>
<reference evidence="4" key="1">
    <citation type="journal article" date="2021" name="G3 (Bethesda)">
        <title>Chromosome assembled and annotated genome sequence of Aspergillus flavus NRRL 3357.</title>
        <authorList>
            <person name="Skerker J.M."/>
            <person name="Pianalto K.M."/>
            <person name="Mondo S.J."/>
            <person name="Yang K."/>
            <person name="Arkin A.P."/>
            <person name="Keller N.P."/>
            <person name="Grigoriev I.V."/>
            <person name="Louise Glass N.L."/>
        </authorList>
    </citation>
    <scope>NUCLEOTIDE SEQUENCE [LARGE SCALE GENOMIC DNA]</scope>
    <source>
        <strain evidence="4">ATCC 200026 / FGSC A1120 / IAM 13836 / NRRL 3357 / JCM 12722 / SRRC 167</strain>
    </source>
</reference>
<protein>
    <submittedName>
        <fullName evidence="3">Uncharacterized protein</fullName>
    </submittedName>
</protein>
<keyword evidence="1" id="KW-0547">Nucleotide-binding</keyword>
<dbReference type="VEuPathDB" id="FungiDB:F9C07_2278425"/>
<evidence type="ECO:0000256" key="1">
    <source>
        <dbReference type="ARBA" id="ARBA00022741"/>
    </source>
</evidence>
<keyword evidence="4" id="KW-1185">Reference proteome</keyword>
<dbReference type="CDD" id="cd10170">
    <property type="entry name" value="ASKHA_NBD_HSP70"/>
    <property type="match status" value="1"/>
</dbReference>
<dbReference type="EMBL" id="CP044622">
    <property type="protein sequence ID" value="QRD83308.1"/>
    <property type="molecule type" value="Genomic_DNA"/>
</dbReference>
<accession>A0A7U2QSL5</accession>
<dbReference type="GO" id="GO:0005524">
    <property type="term" value="F:ATP binding"/>
    <property type="evidence" value="ECO:0007669"/>
    <property type="project" value="UniProtKB-KW"/>
</dbReference>
<organism evidence="3 4">
    <name type="scientific">Aspergillus flavus (strain ATCC 200026 / FGSC A1120 / IAM 13836 / NRRL 3357 / JCM 12722 / SRRC 167)</name>
    <dbReference type="NCBI Taxonomy" id="332952"/>
    <lineage>
        <taxon>Eukaryota</taxon>
        <taxon>Fungi</taxon>
        <taxon>Dikarya</taxon>
        <taxon>Ascomycota</taxon>
        <taxon>Pezizomycotina</taxon>
        <taxon>Eurotiomycetes</taxon>
        <taxon>Eurotiomycetidae</taxon>
        <taxon>Eurotiales</taxon>
        <taxon>Aspergillaceae</taxon>
        <taxon>Aspergillus</taxon>
        <taxon>Aspergillus subgen. Circumdati</taxon>
    </lineage>
</organism>
<dbReference type="InterPro" id="IPR013126">
    <property type="entry name" value="Hsp_70_fam"/>
</dbReference>
<dbReference type="PANTHER" id="PTHR14187">
    <property type="entry name" value="ALPHA KINASE/ELONGATION FACTOR 2 KINASE"/>
    <property type="match status" value="1"/>
</dbReference>
<sequence>MRAANLQVCCGQIQIQVEVFRTEDADGSKTGIKWVSGPRPKVLHILSYTWWFCSFFCPDSDSLKLHSKPHTYAMPTWKTSSIAESESGFLRKTSEVRNERWGMKALVSKIKKKKKYDLDDFLVIGIDFGTTYSGAAWATVDDFERDEINLITSWPNHGREEGKAPTELFYEDGKVMWGYDIPSDADPVRWFKLLLLREEDMAEELRQSEFILRGRKMIRETGKSAIDLIADYLRALWQHTLDTIHKARSKSVIAALTFQVVITVPAIWKDYARQGMEEAARRAGILQDRPAGPTVLSFAPEPEAAALATLCERERDIESGDVYVICDAGGGTVDLITYRVGDLDPIEIHEAVIGTGGLCGGIFIDEAFEAICRDRLGRQWNKLSQTGIKHILKEQWEYGIKAKFKPKNTGEEFPVAIPAEAFQGSDLNDHSRKPFITNGRIHFSSSDIQKAFTPIFADIEGLLNEQIAKSRSKSLPVKNIILVGGLGSSPYLYEHLSERYERDGIDIIQSTGIRPRTAICRGAIVKGFLDGPSAAMTGTPVLSVVSTIARQSLGVAYSPLFDESRHLEKDRNWDGDEGVWRASNQMMWYLRKGDDVFKAEPVRHEFYRTYADKTEFTDSLTETILQCDDDKPPSRRNSSVKELCKIRINRRHVSFNSLEDYMGKNGQHLKKWVYDIEMVPSGASNEFAVIYQGKRLGSEKADIEFQ</sequence>
<evidence type="ECO:0000313" key="3">
    <source>
        <dbReference type="EMBL" id="QRD83308.1"/>
    </source>
</evidence>
<dbReference type="Proteomes" id="UP000596276">
    <property type="component" value="Chromosome 2"/>
</dbReference>
<keyword evidence="2" id="KW-0067">ATP-binding</keyword>
<proteinExistence type="predicted"/>
<dbReference type="PANTHER" id="PTHR14187:SF5">
    <property type="entry name" value="HEAT SHOCK 70 KDA PROTEIN 12A"/>
    <property type="match status" value="1"/>
</dbReference>
<dbReference type="Gene3D" id="3.30.420.40">
    <property type="match status" value="1"/>
</dbReference>
<dbReference type="Pfam" id="PF00012">
    <property type="entry name" value="HSP70"/>
    <property type="match status" value="1"/>
</dbReference>
<evidence type="ECO:0000256" key="2">
    <source>
        <dbReference type="ARBA" id="ARBA00022840"/>
    </source>
</evidence>
<dbReference type="InterPro" id="IPR043129">
    <property type="entry name" value="ATPase_NBD"/>
</dbReference>